<dbReference type="PROSITE" id="PS50110">
    <property type="entry name" value="RESPONSE_REGULATORY"/>
    <property type="match status" value="1"/>
</dbReference>
<keyword evidence="11 18" id="KW-1133">Transmembrane helix</keyword>
<dbReference type="AlphaFoldDB" id="B3E5C2"/>
<evidence type="ECO:0000256" key="13">
    <source>
        <dbReference type="ARBA" id="ARBA00023136"/>
    </source>
</evidence>
<evidence type="ECO:0000256" key="12">
    <source>
        <dbReference type="ARBA" id="ARBA00023012"/>
    </source>
</evidence>
<sequence>MPSTPEQDQQALKHYCTLRCRIISSVLLLLTVLLIISSWHSYKGYQVAITNAEHQSQSYARALKEHAERAFSEADQSIHYTIHQISNRGGLQSFSRRELSDLLAQNAGNIAQIGTIAIIDANGRMLAASGNTPSLPSDITFRDYFKHHRSNPSPELFFGPPIKSIIAGNRWHFTVSRRINTPAGAFAGIVRVAFDISYFEELYSSIVAGRNGRFTLATTTGGDYLVLVPSEEKVYASGKKTAPFFRTYVAEQAVRTYHNKKSNIAGEYRIISYHRLDHYPVVAISSFGRDQATAEWKETTIKQGIITALLCLLALLLTRILLVQIKQLDLTNRLLQLQQEELRAAKETAEAATQAKSEFLANMSHEIRTPMNAIIGLAQLTLETRLDPQQKSYLERLRNASTALLSIINDILDFSKIEAHKIEIAHLELNLADILQDGVTLFQTAAKEKGLKLSLEIADDIPQHLIGDPLRLGQVLNNLISNAVKFTERGSVTVRAELADRDDQQVIIRILVSDTGIGIDKEQSERLFQPFTQADGSIVRRFGGTGLGLSIARNLVELMGGSITLSSCPDQGSTFAFTTRLDLAATVPSQPDQPQHTPYEIAGPIHGARILLVEDNEVNQFVAREFLTKAGLKVTCAAHGGEGVEWIKNSVFDAVLMDMQMPVMDGVQATQLIRKLPAGRQLPIIAMTAAAMEADRQTCLDAGMDDYLSKPIVPLEILEKLIKWITAKKRQLHES</sequence>
<dbReference type="GO" id="GO:0005524">
    <property type="term" value="F:ATP binding"/>
    <property type="evidence" value="ECO:0007669"/>
    <property type="project" value="UniProtKB-KW"/>
</dbReference>
<evidence type="ECO:0000256" key="7">
    <source>
        <dbReference type="ARBA" id="ARBA00022692"/>
    </source>
</evidence>
<dbReference type="SUPFAM" id="SSF52172">
    <property type="entry name" value="CheY-like"/>
    <property type="match status" value="1"/>
</dbReference>
<evidence type="ECO:0000259" key="19">
    <source>
        <dbReference type="PROSITE" id="PS50109"/>
    </source>
</evidence>
<dbReference type="EMBL" id="CP001089">
    <property type="protein sequence ID" value="ACD96109.1"/>
    <property type="molecule type" value="Genomic_DNA"/>
</dbReference>
<dbReference type="CDD" id="cd17546">
    <property type="entry name" value="REC_hyHK_CKI1_RcsC-like"/>
    <property type="match status" value="1"/>
</dbReference>
<dbReference type="SUPFAM" id="SSF47384">
    <property type="entry name" value="Homodimeric domain of signal transducing histidine kinase"/>
    <property type="match status" value="1"/>
</dbReference>
<evidence type="ECO:0000313" key="22">
    <source>
        <dbReference type="Proteomes" id="UP000002420"/>
    </source>
</evidence>
<dbReference type="Gene3D" id="1.10.287.130">
    <property type="match status" value="1"/>
</dbReference>
<keyword evidence="4" id="KW-1003">Cell membrane</keyword>
<dbReference type="SMART" id="SM00388">
    <property type="entry name" value="HisKA"/>
    <property type="match status" value="1"/>
</dbReference>
<dbReference type="Proteomes" id="UP000002420">
    <property type="component" value="Chromosome"/>
</dbReference>
<keyword evidence="22" id="KW-1185">Reference proteome</keyword>
<keyword evidence="13 18" id="KW-0472">Membrane</keyword>
<keyword evidence="6 21" id="KW-0808">Transferase</keyword>
<dbReference type="InterPro" id="IPR033479">
    <property type="entry name" value="dCache_1"/>
</dbReference>
<evidence type="ECO:0000256" key="17">
    <source>
        <dbReference type="SAM" id="Coils"/>
    </source>
</evidence>
<comment type="subcellular location">
    <subcellularLocation>
        <location evidence="2">Cell membrane</location>
        <topology evidence="2">Multi-pass membrane protein</topology>
    </subcellularLocation>
</comment>
<dbReference type="Pfam" id="PF02518">
    <property type="entry name" value="HATPase_c"/>
    <property type="match status" value="1"/>
</dbReference>
<evidence type="ECO:0000256" key="6">
    <source>
        <dbReference type="ARBA" id="ARBA00022679"/>
    </source>
</evidence>
<keyword evidence="12" id="KW-0902">Two-component regulatory system</keyword>
<dbReference type="Gene3D" id="3.30.450.20">
    <property type="entry name" value="PAS domain"/>
    <property type="match status" value="2"/>
</dbReference>
<evidence type="ECO:0000256" key="4">
    <source>
        <dbReference type="ARBA" id="ARBA00022475"/>
    </source>
</evidence>
<evidence type="ECO:0000256" key="16">
    <source>
        <dbReference type="PROSITE-ProRule" id="PRU00169"/>
    </source>
</evidence>
<reference evidence="21 22" key="1">
    <citation type="submission" date="2008-05" db="EMBL/GenBank/DDBJ databases">
        <title>Complete sequence of chromosome of Geobacter lovleyi SZ.</title>
        <authorList>
            <consortium name="US DOE Joint Genome Institute"/>
            <person name="Lucas S."/>
            <person name="Copeland A."/>
            <person name="Lapidus A."/>
            <person name="Glavina del Rio T."/>
            <person name="Dalin E."/>
            <person name="Tice H."/>
            <person name="Bruce D."/>
            <person name="Goodwin L."/>
            <person name="Pitluck S."/>
            <person name="Chertkov O."/>
            <person name="Meincke L."/>
            <person name="Brettin T."/>
            <person name="Detter J.C."/>
            <person name="Han C."/>
            <person name="Tapia R."/>
            <person name="Kuske C.R."/>
            <person name="Schmutz J."/>
            <person name="Larimer F."/>
            <person name="Land M."/>
            <person name="Hauser L."/>
            <person name="Kyrpides N."/>
            <person name="Mikhailova N."/>
            <person name="Sung Y."/>
            <person name="Fletcher K.E."/>
            <person name="Ritalahti K.M."/>
            <person name="Loeffler F.E."/>
            <person name="Richardson P."/>
        </authorList>
    </citation>
    <scope>NUCLEOTIDE SEQUENCE [LARGE SCALE GENOMIC DNA]</scope>
    <source>
        <strain evidence="22">ATCC BAA-1151 / DSM 17278 / SZ</strain>
    </source>
</reference>
<dbReference type="SMART" id="SM00387">
    <property type="entry name" value="HATPase_c"/>
    <property type="match status" value="1"/>
</dbReference>
<dbReference type="PROSITE" id="PS50109">
    <property type="entry name" value="HIS_KIN"/>
    <property type="match status" value="1"/>
</dbReference>
<name>B3E5C2_TRIL1</name>
<evidence type="ECO:0000256" key="8">
    <source>
        <dbReference type="ARBA" id="ARBA00022741"/>
    </source>
</evidence>
<evidence type="ECO:0000256" key="15">
    <source>
        <dbReference type="ARBA" id="ARBA00068150"/>
    </source>
</evidence>
<keyword evidence="10" id="KW-0067">ATP-binding</keyword>
<dbReference type="CDD" id="cd00082">
    <property type="entry name" value="HisKA"/>
    <property type="match status" value="1"/>
</dbReference>
<gene>
    <name evidence="21" type="ordered locus">Glov_2393</name>
</gene>
<evidence type="ECO:0000256" key="11">
    <source>
        <dbReference type="ARBA" id="ARBA00022989"/>
    </source>
</evidence>
<keyword evidence="17" id="KW-0175">Coiled coil</keyword>
<dbReference type="CDD" id="cd12914">
    <property type="entry name" value="PDC1_DGC_like"/>
    <property type="match status" value="1"/>
</dbReference>
<dbReference type="FunFam" id="3.30.565.10:FF:000010">
    <property type="entry name" value="Sensor histidine kinase RcsC"/>
    <property type="match status" value="1"/>
</dbReference>
<dbReference type="InterPro" id="IPR001789">
    <property type="entry name" value="Sig_transdc_resp-reg_receiver"/>
</dbReference>
<evidence type="ECO:0000256" key="5">
    <source>
        <dbReference type="ARBA" id="ARBA00022553"/>
    </source>
</evidence>
<evidence type="ECO:0000256" key="3">
    <source>
        <dbReference type="ARBA" id="ARBA00012438"/>
    </source>
</evidence>
<dbReference type="HOGENOM" id="CLU_000445_114_21_7"/>
<feature type="domain" description="Histidine kinase" evidence="19">
    <location>
        <begin position="362"/>
        <end position="583"/>
    </location>
</feature>
<feature type="transmembrane region" description="Helical" evidence="18">
    <location>
        <begin position="22"/>
        <end position="42"/>
    </location>
</feature>
<evidence type="ECO:0000256" key="18">
    <source>
        <dbReference type="SAM" id="Phobius"/>
    </source>
</evidence>
<dbReference type="InterPro" id="IPR003661">
    <property type="entry name" value="HisK_dim/P_dom"/>
</dbReference>
<dbReference type="SUPFAM" id="SSF55874">
    <property type="entry name" value="ATPase domain of HSP90 chaperone/DNA topoisomerase II/histidine kinase"/>
    <property type="match status" value="1"/>
</dbReference>
<dbReference type="OrthoDB" id="5437363at2"/>
<accession>B3E5C2</accession>
<dbReference type="eggNOG" id="COG0642">
    <property type="taxonomic scope" value="Bacteria"/>
</dbReference>
<evidence type="ECO:0000256" key="2">
    <source>
        <dbReference type="ARBA" id="ARBA00004651"/>
    </source>
</evidence>
<dbReference type="InterPro" id="IPR003594">
    <property type="entry name" value="HATPase_dom"/>
</dbReference>
<evidence type="ECO:0000313" key="21">
    <source>
        <dbReference type="EMBL" id="ACD96109.1"/>
    </source>
</evidence>
<dbReference type="RefSeq" id="WP_012470442.1">
    <property type="nucleotide sequence ID" value="NC_010814.1"/>
</dbReference>
<evidence type="ECO:0000256" key="10">
    <source>
        <dbReference type="ARBA" id="ARBA00022840"/>
    </source>
</evidence>
<dbReference type="SMART" id="SM00448">
    <property type="entry name" value="REC"/>
    <property type="match status" value="1"/>
</dbReference>
<dbReference type="Pfam" id="PF00512">
    <property type="entry name" value="HisKA"/>
    <property type="match status" value="1"/>
</dbReference>
<dbReference type="PRINTS" id="PR00344">
    <property type="entry name" value="BCTRLSENSOR"/>
</dbReference>
<organism evidence="21 22">
    <name type="scientific">Trichlorobacter lovleyi (strain ATCC BAA-1151 / DSM 17278 / SZ)</name>
    <name type="common">Geobacter lovleyi</name>
    <dbReference type="NCBI Taxonomy" id="398767"/>
    <lineage>
        <taxon>Bacteria</taxon>
        <taxon>Pseudomonadati</taxon>
        <taxon>Thermodesulfobacteriota</taxon>
        <taxon>Desulfuromonadia</taxon>
        <taxon>Geobacterales</taxon>
        <taxon>Geobacteraceae</taxon>
        <taxon>Trichlorobacter</taxon>
    </lineage>
</organism>
<dbReference type="GO" id="GO:0000155">
    <property type="term" value="F:phosphorelay sensor kinase activity"/>
    <property type="evidence" value="ECO:0007669"/>
    <property type="project" value="InterPro"/>
</dbReference>
<dbReference type="Gene3D" id="3.30.565.10">
    <property type="entry name" value="Histidine kinase-like ATPase, C-terminal domain"/>
    <property type="match status" value="1"/>
</dbReference>
<dbReference type="CDD" id="cd12915">
    <property type="entry name" value="PDC2_DGC_like"/>
    <property type="match status" value="1"/>
</dbReference>
<dbReference type="STRING" id="398767.Glov_2393"/>
<dbReference type="FunFam" id="1.10.287.130:FF:000002">
    <property type="entry name" value="Two-component osmosensing histidine kinase"/>
    <property type="match status" value="1"/>
</dbReference>
<comment type="subunit">
    <text evidence="14">At low DSF concentrations, interacts with RpfF.</text>
</comment>
<dbReference type="PANTHER" id="PTHR45339:SF1">
    <property type="entry name" value="HYBRID SIGNAL TRANSDUCTION HISTIDINE KINASE J"/>
    <property type="match status" value="1"/>
</dbReference>
<dbReference type="PANTHER" id="PTHR45339">
    <property type="entry name" value="HYBRID SIGNAL TRANSDUCTION HISTIDINE KINASE J"/>
    <property type="match status" value="1"/>
</dbReference>
<comment type="catalytic activity">
    <reaction evidence="1">
        <text>ATP + protein L-histidine = ADP + protein N-phospho-L-histidine.</text>
        <dbReference type="EC" id="2.7.13.3"/>
    </reaction>
</comment>
<dbReference type="InterPro" id="IPR005467">
    <property type="entry name" value="His_kinase_dom"/>
</dbReference>
<dbReference type="InterPro" id="IPR036890">
    <property type="entry name" value="HATPase_C_sf"/>
</dbReference>
<dbReference type="GO" id="GO:0005886">
    <property type="term" value="C:plasma membrane"/>
    <property type="evidence" value="ECO:0007669"/>
    <property type="project" value="UniProtKB-SubCell"/>
</dbReference>
<dbReference type="InterPro" id="IPR011006">
    <property type="entry name" value="CheY-like_superfamily"/>
</dbReference>
<protein>
    <recommendedName>
        <fullName evidence="15">Sensory/regulatory protein RpfC</fullName>
        <ecNumber evidence="3">2.7.13.3</ecNumber>
    </recommendedName>
</protein>
<evidence type="ECO:0000256" key="14">
    <source>
        <dbReference type="ARBA" id="ARBA00064003"/>
    </source>
</evidence>
<keyword evidence="5 16" id="KW-0597">Phosphoprotein</keyword>
<dbReference type="Gene3D" id="3.40.50.2300">
    <property type="match status" value="1"/>
</dbReference>
<evidence type="ECO:0000256" key="1">
    <source>
        <dbReference type="ARBA" id="ARBA00000085"/>
    </source>
</evidence>
<dbReference type="CDD" id="cd16922">
    <property type="entry name" value="HATPase_EvgS-ArcB-TorS-like"/>
    <property type="match status" value="1"/>
</dbReference>
<proteinExistence type="predicted"/>
<keyword evidence="7 18" id="KW-0812">Transmembrane</keyword>
<evidence type="ECO:0000259" key="20">
    <source>
        <dbReference type="PROSITE" id="PS50110"/>
    </source>
</evidence>
<evidence type="ECO:0000256" key="9">
    <source>
        <dbReference type="ARBA" id="ARBA00022777"/>
    </source>
</evidence>
<dbReference type="EC" id="2.7.13.3" evidence="3"/>
<keyword evidence="8" id="KW-0547">Nucleotide-binding</keyword>
<dbReference type="Pfam" id="PF00072">
    <property type="entry name" value="Response_reg"/>
    <property type="match status" value="1"/>
</dbReference>
<keyword evidence="9 21" id="KW-0418">Kinase</keyword>
<dbReference type="KEGG" id="glo:Glov_2393"/>
<dbReference type="InterPro" id="IPR036097">
    <property type="entry name" value="HisK_dim/P_sf"/>
</dbReference>
<feature type="modified residue" description="4-aspartylphosphate" evidence="16">
    <location>
        <position position="658"/>
    </location>
</feature>
<dbReference type="Pfam" id="PF02743">
    <property type="entry name" value="dCache_1"/>
    <property type="match status" value="1"/>
</dbReference>
<feature type="coiled-coil region" evidence="17">
    <location>
        <begin position="328"/>
        <end position="355"/>
    </location>
</feature>
<feature type="domain" description="Response regulatory" evidence="20">
    <location>
        <begin position="609"/>
        <end position="725"/>
    </location>
</feature>
<dbReference type="InterPro" id="IPR004358">
    <property type="entry name" value="Sig_transdc_His_kin-like_C"/>
</dbReference>